<protein>
    <submittedName>
        <fullName evidence="1">Uncharacterized protein</fullName>
    </submittedName>
</protein>
<dbReference type="Proteomes" id="UP000242381">
    <property type="component" value="Unassembled WGS sequence"/>
</dbReference>
<dbReference type="EMBL" id="KV921375">
    <property type="protein sequence ID" value="ORE16756.1"/>
    <property type="molecule type" value="Genomic_DNA"/>
</dbReference>
<proteinExistence type="predicted"/>
<dbReference type="AlphaFoldDB" id="A0A1X0RXK3"/>
<organism evidence="1 2">
    <name type="scientific">Rhizopus microsporus</name>
    <dbReference type="NCBI Taxonomy" id="58291"/>
    <lineage>
        <taxon>Eukaryota</taxon>
        <taxon>Fungi</taxon>
        <taxon>Fungi incertae sedis</taxon>
        <taxon>Mucoromycota</taxon>
        <taxon>Mucoromycotina</taxon>
        <taxon>Mucoromycetes</taxon>
        <taxon>Mucorales</taxon>
        <taxon>Mucorineae</taxon>
        <taxon>Rhizopodaceae</taxon>
        <taxon>Rhizopus</taxon>
    </lineage>
</organism>
<gene>
    <name evidence="1" type="ORF">BCV71DRAFT_265373</name>
</gene>
<evidence type="ECO:0000313" key="1">
    <source>
        <dbReference type="EMBL" id="ORE16756.1"/>
    </source>
</evidence>
<name>A0A1X0RXK3_RHIZD</name>
<evidence type="ECO:0000313" key="2">
    <source>
        <dbReference type="Proteomes" id="UP000242381"/>
    </source>
</evidence>
<sequence>MENNTPRTTICSSCVATLPTDSRYRVCQACRKRVAASQRRCQAEPEEQEGSPVIGAINSEYRANNNGSTESESPYIIISPSMRIRLIEGGDRRAQDLPTMKEVVATIQIECNNRGFCSIVLTLRSSNSNDNLYREHDFE</sequence>
<accession>A0A1X0RXK3</accession>
<reference evidence="1 2" key="1">
    <citation type="journal article" date="2016" name="Proc. Natl. Acad. Sci. U.S.A.">
        <title>Lipid metabolic changes in an early divergent fungus govern the establishment of a mutualistic symbiosis with endobacteria.</title>
        <authorList>
            <person name="Lastovetsky O.A."/>
            <person name="Gaspar M.L."/>
            <person name="Mondo S.J."/>
            <person name="LaButti K.M."/>
            <person name="Sandor L."/>
            <person name="Grigoriev I.V."/>
            <person name="Henry S.A."/>
            <person name="Pawlowska T.E."/>
        </authorList>
    </citation>
    <scope>NUCLEOTIDE SEQUENCE [LARGE SCALE GENOMIC DNA]</scope>
    <source>
        <strain evidence="1 2">ATCC 11559</strain>
    </source>
</reference>
<dbReference type="VEuPathDB" id="FungiDB:BCV72DRAFT_339677"/>